<sequence length="549" mass="61482">MIKNRFRWSDSIKLASEFNTGSIVQCIQVSNNPQTHHQALLLLSFAAQLFPSQDDAYSFQVIVKTLKSVIPTLIEASMETAVEPVLTTVIHVFTDALPEVPEHRRIPVFEKLFTTLDPVIYLWLAPTLILSNMATQGPRLGRGLVKDDGKDRVAPDVEFSLNVCHLYKPQVQLNASIRMIEYLQSLPLEKDERRCLTRNENKDMTEGSAPFSLDVHSTRQLCHFKLLLLVETALDYTQSFSRQVDLPLKVTSAEQGPNPKFWRTLLHRSYDVIDRVNSLLPRSMFISVVHTLLSHPIPSIRRRAMELLSAKLQHQSNFFSLAHDQSILLELIPSLTAIASGQGSSEEAALNQQTAFFTLKLLCRCMGPSASSSFRPVLDVIVEIISLTKTTSYTVLASFLQALAPRALSGPNAEGNTLMFLEYERFETLMEPLVDQFENQLGEENAVKLRVKELLVPLLAPTAVAASDDCLWKALHYQLLLKTRDNSPHVRLGSLSALSALVEKLREDYLALLPEAIPFLAELLEDDVNEVEVAAQTTIANMENMLGEP</sequence>
<dbReference type="Pfam" id="PF23243">
    <property type="entry name" value="HEAT_HEATR1"/>
    <property type="match status" value="1"/>
</dbReference>
<dbReference type="GO" id="GO:0030515">
    <property type="term" value="F:snoRNA binding"/>
    <property type="evidence" value="ECO:0007669"/>
    <property type="project" value="TreeGrafter"/>
</dbReference>
<dbReference type="PANTHER" id="PTHR13457:SF1">
    <property type="entry name" value="HEAT REPEAT-CONTAINING PROTEIN 1"/>
    <property type="match status" value="1"/>
</dbReference>
<name>A0A8J2S4P2_9CRUS</name>
<evidence type="ECO:0000256" key="2">
    <source>
        <dbReference type="RuleBase" id="RU367065"/>
    </source>
</evidence>
<dbReference type="GO" id="GO:0030686">
    <property type="term" value="C:90S preribosome"/>
    <property type="evidence" value="ECO:0007669"/>
    <property type="project" value="TreeGrafter"/>
</dbReference>
<dbReference type="GO" id="GO:0045943">
    <property type="term" value="P:positive regulation of transcription by RNA polymerase I"/>
    <property type="evidence" value="ECO:0007669"/>
    <property type="project" value="TreeGrafter"/>
</dbReference>
<dbReference type="GO" id="GO:0032040">
    <property type="term" value="C:small-subunit processome"/>
    <property type="evidence" value="ECO:0007669"/>
    <property type="project" value="TreeGrafter"/>
</dbReference>
<comment type="subcellular location">
    <subcellularLocation>
        <location evidence="2">Nucleus</location>
        <location evidence="2">Nucleolus</location>
    </subcellularLocation>
</comment>
<evidence type="ECO:0000256" key="1">
    <source>
        <dbReference type="PROSITE-ProRule" id="PRU00103"/>
    </source>
</evidence>
<accession>A0A8J2S4P2</accession>
<dbReference type="InterPro" id="IPR056473">
    <property type="entry name" value="HEAT_Utp10/HEAT1"/>
</dbReference>
<dbReference type="InterPro" id="IPR016024">
    <property type="entry name" value="ARM-type_fold"/>
</dbReference>
<dbReference type="PANTHER" id="PTHR13457">
    <property type="entry name" value="BAP28"/>
    <property type="match status" value="1"/>
</dbReference>
<proteinExistence type="inferred from homology"/>
<dbReference type="GO" id="GO:0000462">
    <property type="term" value="P:maturation of SSU-rRNA from tricistronic rRNA transcript (SSU-rRNA, 5.8S rRNA, LSU-rRNA)"/>
    <property type="evidence" value="ECO:0007669"/>
    <property type="project" value="TreeGrafter"/>
</dbReference>
<gene>
    <name evidence="4" type="ORF">DGAL_LOCUS16709</name>
</gene>
<dbReference type="Proteomes" id="UP000789390">
    <property type="component" value="Unassembled WGS sequence"/>
</dbReference>
<dbReference type="OrthoDB" id="6382435at2759"/>
<comment type="function">
    <text evidence="2">Involved in nucleolar processing of pre-18S ribosomal RNA.</text>
</comment>
<feature type="repeat" description="HEAT" evidence="1">
    <location>
        <begin position="516"/>
        <end position="549"/>
    </location>
</feature>
<comment type="caution">
    <text evidence="4">The sequence shown here is derived from an EMBL/GenBank/DDBJ whole genome shotgun (WGS) entry which is preliminary data.</text>
</comment>
<keyword evidence="2" id="KW-0690">Ribosome biogenesis</keyword>
<dbReference type="GO" id="GO:0034455">
    <property type="term" value="C:t-UTP complex"/>
    <property type="evidence" value="ECO:0007669"/>
    <property type="project" value="TreeGrafter"/>
</dbReference>
<dbReference type="PROSITE" id="PS50077">
    <property type="entry name" value="HEAT_REPEAT"/>
    <property type="match status" value="1"/>
</dbReference>
<feature type="domain" description="Utp10/HEAT1 HEAT-repeats" evidence="3">
    <location>
        <begin position="84"/>
        <end position="277"/>
    </location>
</feature>
<keyword evidence="5" id="KW-1185">Reference proteome</keyword>
<keyword evidence="2" id="KW-0539">Nucleus</keyword>
<keyword evidence="2" id="KW-0687">Ribonucleoprotein</keyword>
<dbReference type="InterPro" id="IPR021133">
    <property type="entry name" value="HEAT_type_2"/>
</dbReference>
<dbReference type="InterPro" id="IPR040191">
    <property type="entry name" value="UTP10"/>
</dbReference>
<evidence type="ECO:0000259" key="3">
    <source>
        <dbReference type="Pfam" id="PF23243"/>
    </source>
</evidence>
<dbReference type="Gene3D" id="1.25.10.10">
    <property type="entry name" value="Leucine-rich Repeat Variant"/>
    <property type="match status" value="1"/>
</dbReference>
<protein>
    <recommendedName>
        <fullName evidence="2">HEAT repeat-containing protein 1</fullName>
    </recommendedName>
</protein>
<evidence type="ECO:0000313" key="5">
    <source>
        <dbReference type="Proteomes" id="UP000789390"/>
    </source>
</evidence>
<dbReference type="SUPFAM" id="SSF48371">
    <property type="entry name" value="ARM repeat"/>
    <property type="match status" value="1"/>
</dbReference>
<keyword evidence="2" id="KW-0698">rRNA processing</keyword>
<comment type="similarity">
    <text evidence="2">Belongs to the HEATR1/UTP10 family.</text>
</comment>
<dbReference type="EMBL" id="CAKKLH010000334">
    <property type="protein sequence ID" value="CAH0112910.1"/>
    <property type="molecule type" value="Genomic_DNA"/>
</dbReference>
<dbReference type="AlphaFoldDB" id="A0A8J2S4P2"/>
<evidence type="ECO:0000313" key="4">
    <source>
        <dbReference type="EMBL" id="CAH0112910.1"/>
    </source>
</evidence>
<organism evidence="4 5">
    <name type="scientific">Daphnia galeata</name>
    <dbReference type="NCBI Taxonomy" id="27404"/>
    <lineage>
        <taxon>Eukaryota</taxon>
        <taxon>Metazoa</taxon>
        <taxon>Ecdysozoa</taxon>
        <taxon>Arthropoda</taxon>
        <taxon>Crustacea</taxon>
        <taxon>Branchiopoda</taxon>
        <taxon>Diplostraca</taxon>
        <taxon>Cladocera</taxon>
        <taxon>Anomopoda</taxon>
        <taxon>Daphniidae</taxon>
        <taxon>Daphnia</taxon>
    </lineage>
</organism>
<reference evidence="4" key="1">
    <citation type="submission" date="2021-11" db="EMBL/GenBank/DDBJ databases">
        <authorList>
            <person name="Schell T."/>
        </authorList>
    </citation>
    <scope>NUCLEOTIDE SEQUENCE</scope>
    <source>
        <strain evidence="4">M5</strain>
    </source>
</reference>
<dbReference type="InterPro" id="IPR011989">
    <property type="entry name" value="ARM-like"/>
</dbReference>